<reference evidence="3" key="1">
    <citation type="submission" date="2016-06" db="EMBL/GenBank/DDBJ databases">
        <authorList>
            <person name="Varghese N."/>
            <person name="Submissions Spin"/>
        </authorList>
    </citation>
    <scope>NUCLEOTIDE SEQUENCE [LARGE SCALE GENOMIC DNA]</scope>
    <source>
        <strain evidence="3">DSM 44100</strain>
    </source>
</reference>
<feature type="transmembrane region" description="Helical" evidence="1">
    <location>
        <begin position="37"/>
        <end position="58"/>
    </location>
</feature>
<protein>
    <submittedName>
        <fullName evidence="2">Uncharacterized protein</fullName>
    </submittedName>
</protein>
<dbReference type="STRING" id="121616.GA0070216_105356"/>
<sequence length="408" mass="42289">MQLHELVDAVTGEEPPMTRTADDIIAAGRRAERRRRAGFASVGVAGLVVVAVAGAFTLPTLGAERNTTAASAPAGATTSGSTGARWPDAAPFTFTFTGYDAGTLHVQNPIVTSTGYQIASVYSDNHTSNDKPVTGEETEARGDVITQKRKAAGGKPSLWAYLTVYRPGVFDPAGIKGGEEVTVAGRRAVQATLPVGLDPRNPVYPGNKVFAWEYAHNAWAAVTSFSGDMATPSFRDLGGLVEGLKPSRPKPALVPFTVGYVPSGYLPLQTGTHAMPGLSGIATARAGDYGGATYTRPAAPTSGLTAPYDAVDGAIKDGFHIFVTPSSSANQSPEPGATKCHPGADRRLAGGGFCNIWSADGTVSLQVSGMGLGNALPLAELEKIARGIRVADVRNESTWTPAAQALRP</sequence>
<dbReference type="OrthoDB" id="4760555at2"/>
<dbReference type="RefSeq" id="WP_091244998.1">
    <property type="nucleotide sequence ID" value="NZ_FMCU01000005.1"/>
</dbReference>
<gene>
    <name evidence="2" type="ORF">GA0070216_105356</name>
</gene>
<evidence type="ECO:0000256" key="1">
    <source>
        <dbReference type="SAM" id="Phobius"/>
    </source>
</evidence>
<evidence type="ECO:0000313" key="3">
    <source>
        <dbReference type="Proteomes" id="UP000198797"/>
    </source>
</evidence>
<name>A0A1C4Y3Z2_9ACTN</name>
<keyword evidence="3" id="KW-1185">Reference proteome</keyword>
<dbReference type="Proteomes" id="UP000198797">
    <property type="component" value="Unassembled WGS sequence"/>
</dbReference>
<accession>A0A1C4Y3Z2</accession>
<evidence type="ECO:0000313" key="2">
    <source>
        <dbReference type="EMBL" id="SCF15428.1"/>
    </source>
</evidence>
<keyword evidence="1" id="KW-1133">Transmembrane helix</keyword>
<keyword evidence="1" id="KW-0812">Transmembrane</keyword>
<dbReference type="AlphaFoldDB" id="A0A1C4Y3Z2"/>
<proteinExistence type="predicted"/>
<keyword evidence="1" id="KW-0472">Membrane</keyword>
<dbReference type="EMBL" id="FMCU01000005">
    <property type="protein sequence ID" value="SCF15428.1"/>
    <property type="molecule type" value="Genomic_DNA"/>
</dbReference>
<organism evidence="2 3">
    <name type="scientific">Micromonospora matsumotoense</name>
    <dbReference type="NCBI Taxonomy" id="121616"/>
    <lineage>
        <taxon>Bacteria</taxon>
        <taxon>Bacillati</taxon>
        <taxon>Actinomycetota</taxon>
        <taxon>Actinomycetes</taxon>
        <taxon>Micromonosporales</taxon>
        <taxon>Micromonosporaceae</taxon>
        <taxon>Micromonospora</taxon>
    </lineage>
</organism>